<keyword evidence="3" id="KW-1185">Reference proteome</keyword>
<feature type="compositionally biased region" description="Polar residues" evidence="1">
    <location>
        <begin position="287"/>
        <end position="298"/>
    </location>
</feature>
<dbReference type="OrthoDB" id="3203159at2759"/>
<name>A0A9P5N9Q4_GYMJU</name>
<feature type="region of interest" description="Disordered" evidence="1">
    <location>
        <begin position="287"/>
        <end position="390"/>
    </location>
</feature>
<dbReference type="Proteomes" id="UP000724874">
    <property type="component" value="Unassembled WGS sequence"/>
</dbReference>
<accession>A0A9P5N9Q4</accession>
<gene>
    <name evidence="2" type="ORF">CPB84DRAFT_1753487</name>
</gene>
<dbReference type="AlphaFoldDB" id="A0A9P5N9Q4"/>
<dbReference type="EMBL" id="JADNYJ010000256">
    <property type="protein sequence ID" value="KAF8872745.1"/>
    <property type="molecule type" value="Genomic_DNA"/>
</dbReference>
<feature type="region of interest" description="Disordered" evidence="1">
    <location>
        <begin position="700"/>
        <end position="725"/>
    </location>
</feature>
<evidence type="ECO:0000256" key="1">
    <source>
        <dbReference type="SAM" id="MobiDB-lite"/>
    </source>
</evidence>
<feature type="compositionally biased region" description="Basic and acidic residues" evidence="1">
    <location>
        <begin position="319"/>
        <end position="330"/>
    </location>
</feature>
<sequence length="743" mass="85374">MPGAACIILTLKLRPKLNTGGHIGNFKQESYDLVRDFEDQDEEANRAQSMEEQLNEEDLPGLRGYIGPIAFTELKGQLIETICDIPTLKQAALEIIVEGLDTSPFEGHIFSRRLIKDTFPNLVSRLDDLLSRVLTISINDDSSKAYALRREPYSEILAMMLRCKNQLSEVILASGNPVPAIPKWGANGDISKFYLHNEFEMLGILFRSEVENFFATLDEYYDFLKKAVRNSIVSAAQEKMEQLIQPSRNVTRVPEVMKPIETGGPRTSRRESNLYHFTESASTRIIQGRQKAQINTAPTGRLQEVLGNVGNNFGGRTQESSERQSERESQRSGGSARRTRRPEGGPPSDSSDDEDDDLQRPSNQPSHPIPRIPPRNRHTPNIPDSSARGIQEPHFDIKLKYDNIPTWNGDTDVIVHWIAKINNIARLSLIIFKQLGTIIPRRLEGPAEVWYWSLPGTYHDKIEVNWDMMKKAISEYYMNCKCLDKQKARANRACYCEFKYAKETPSEYFIRKSDLLNTVYNMNDSEMILEVMEGAPANWNTVLTMQLYMSVVEFQAAIRFHEDTLMHLDGTVRRERYEYSPRDKDYYQVRTHLVGAHVKLAPPKFPRDDSNVSKRKATPEQKGARPCHHCGSLKHWDPECKYSYEGSRMASANLVTASSNEEDTQREYNDLYFNLEDNEERMEEVNPMLETYHIERKQETKTNQDFHEDILREKPPDALSESFKEPVKPVKFALNRRSQHRLA</sequence>
<comment type="caution">
    <text evidence="2">The sequence shown here is derived from an EMBL/GenBank/DDBJ whole genome shotgun (WGS) entry which is preliminary data.</text>
</comment>
<protein>
    <submittedName>
        <fullName evidence="2">Uncharacterized protein</fullName>
    </submittedName>
</protein>
<evidence type="ECO:0000313" key="2">
    <source>
        <dbReference type="EMBL" id="KAF8872745.1"/>
    </source>
</evidence>
<feature type="region of interest" description="Disordered" evidence="1">
    <location>
        <begin position="604"/>
        <end position="628"/>
    </location>
</feature>
<proteinExistence type="predicted"/>
<organism evidence="2 3">
    <name type="scientific">Gymnopilus junonius</name>
    <name type="common">Spectacular rustgill mushroom</name>
    <name type="synonym">Gymnopilus spectabilis subsp. junonius</name>
    <dbReference type="NCBI Taxonomy" id="109634"/>
    <lineage>
        <taxon>Eukaryota</taxon>
        <taxon>Fungi</taxon>
        <taxon>Dikarya</taxon>
        <taxon>Basidiomycota</taxon>
        <taxon>Agaricomycotina</taxon>
        <taxon>Agaricomycetes</taxon>
        <taxon>Agaricomycetidae</taxon>
        <taxon>Agaricales</taxon>
        <taxon>Agaricineae</taxon>
        <taxon>Hymenogastraceae</taxon>
        <taxon>Gymnopilus</taxon>
    </lineage>
</organism>
<evidence type="ECO:0000313" key="3">
    <source>
        <dbReference type="Proteomes" id="UP000724874"/>
    </source>
</evidence>
<reference evidence="2" key="1">
    <citation type="submission" date="2020-11" db="EMBL/GenBank/DDBJ databases">
        <authorList>
            <consortium name="DOE Joint Genome Institute"/>
            <person name="Ahrendt S."/>
            <person name="Riley R."/>
            <person name="Andreopoulos W."/>
            <person name="LaButti K."/>
            <person name="Pangilinan J."/>
            <person name="Ruiz-duenas F.J."/>
            <person name="Barrasa J.M."/>
            <person name="Sanchez-Garcia M."/>
            <person name="Camarero S."/>
            <person name="Miyauchi S."/>
            <person name="Serrano A."/>
            <person name="Linde D."/>
            <person name="Babiker R."/>
            <person name="Drula E."/>
            <person name="Ayuso-Fernandez I."/>
            <person name="Pacheco R."/>
            <person name="Padilla G."/>
            <person name="Ferreira P."/>
            <person name="Barriuso J."/>
            <person name="Kellner H."/>
            <person name="Castanera R."/>
            <person name="Alfaro M."/>
            <person name="Ramirez L."/>
            <person name="Pisabarro A.G."/>
            <person name="Kuo A."/>
            <person name="Tritt A."/>
            <person name="Lipzen A."/>
            <person name="He G."/>
            <person name="Yan M."/>
            <person name="Ng V."/>
            <person name="Cullen D."/>
            <person name="Martin F."/>
            <person name="Rosso M.-N."/>
            <person name="Henrissat B."/>
            <person name="Hibbett D."/>
            <person name="Martinez A.T."/>
            <person name="Grigoriev I.V."/>
        </authorList>
    </citation>
    <scope>NUCLEOTIDE SEQUENCE</scope>
    <source>
        <strain evidence="2">AH 44721</strain>
    </source>
</reference>
<feature type="compositionally biased region" description="Basic and acidic residues" evidence="1">
    <location>
        <begin position="605"/>
        <end position="623"/>
    </location>
</feature>